<gene>
    <name evidence="1" type="ORF">IE53DRAFT_275237</name>
</gene>
<organism evidence="1 2">
    <name type="scientific">Violaceomyces palustris</name>
    <dbReference type="NCBI Taxonomy" id="1673888"/>
    <lineage>
        <taxon>Eukaryota</taxon>
        <taxon>Fungi</taxon>
        <taxon>Dikarya</taxon>
        <taxon>Basidiomycota</taxon>
        <taxon>Ustilaginomycotina</taxon>
        <taxon>Ustilaginomycetes</taxon>
        <taxon>Violaceomycetales</taxon>
        <taxon>Violaceomycetaceae</taxon>
        <taxon>Violaceomyces</taxon>
    </lineage>
</organism>
<evidence type="ECO:0000313" key="1">
    <source>
        <dbReference type="EMBL" id="PWN47033.1"/>
    </source>
</evidence>
<proteinExistence type="predicted"/>
<evidence type="ECO:0000313" key="2">
    <source>
        <dbReference type="Proteomes" id="UP000245626"/>
    </source>
</evidence>
<reference evidence="1 2" key="1">
    <citation type="journal article" date="2018" name="Mol. Biol. Evol.">
        <title>Broad Genomic Sampling Reveals a Smut Pathogenic Ancestry of the Fungal Clade Ustilaginomycotina.</title>
        <authorList>
            <person name="Kijpornyongpan T."/>
            <person name="Mondo S.J."/>
            <person name="Barry K."/>
            <person name="Sandor L."/>
            <person name="Lee J."/>
            <person name="Lipzen A."/>
            <person name="Pangilinan J."/>
            <person name="LaButti K."/>
            <person name="Hainaut M."/>
            <person name="Henrissat B."/>
            <person name="Grigoriev I.V."/>
            <person name="Spatafora J.W."/>
            <person name="Aime M.C."/>
        </authorList>
    </citation>
    <scope>NUCLEOTIDE SEQUENCE [LARGE SCALE GENOMIC DNA]</scope>
    <source>
        <strain evidence="1 2">SA 807</strain>
    </source>
</reference>
<keyword evidence="2" id="KW-1185">Reference proteome</keyword>
<dbReference type="EMBL" id="KZ820578">
    <property type="protein sequence ID" value="PWN47033.1"/>
    <property type="molecule type" value="Genomic_DNA"/>
</dbReference>
<protein>
    <submittedName>
        <fullName evidence="1">Uncharacterized protein</fullName>
    </submittedName>
</protein>
<name>A0ACD0NMJ2_9BASI</name>
<accession>A0ACD0NMJ2</accession>
<dbReference type="Proteomes" id="UP000245626">
    <property type="component" value="Unassembled WGS sequence"/>
</dbReference>
<sequence length="760" mass="78115">MVATIYQACQEGNLVNLRQLLDENHPDIEAKDSTGNTALMYAAQGGFVELVQELLSRGANPEEAAAQEYSKSNAQIASILLSASAGVSASREAEPLESISSEAQAGSNYPQGPYTAQPQFANGPYGPSYFDPTQEGQQPDDRSQSQRNGAANLPPPDVARMIPCKFFPSCRYGDKCIFAHPIQAGSGPGPVSPNIPGAPGHAPVFYQPQPPPGYGYTPYGPPQHFYTMAPPMPLQYAHAGVPMPVHLPPPPPHLAGHHIAEQPPHMVPGGEPFSPPFESQRHFGHPAQQQAQAHVEGQAGAPQPSVEESSVTQASGTSADPKGAEAEGKIQTPNPESMETDASALESGQAQQDASATVEGAVAGKTVHRRQSFNSFLHHHAIPFQPSQNLPVTGAPIMGMPQQPNVATRVDADGNVIPNAAGFARGKGPRRGGALGAAYGRGEYGKRAERPACYFFARNACKHAEDCRFPHILPDGTDARGPNAANRVNGAAEASKGVNRSAAKGPRGPASLAGSTVSAAQTIDAKKSTVTSATEGAEPAEAATSGSEQSTSETAPVSSSIPSKPVAAQSAVSGHGKGANGKPAHGHGSGPSQKTGHGPANGHQFNGARAPFSKGQGNGVHGRPNGSASSSNGASNASKKVVQRVPNKDDFPALNGSSAPAPSSIAQNMNGAPKVNFSAILSAPAPVRAPVEAKEPNSTESAESSSDLGQKSDEEPKAAVAAPESEQSKVFPSKSSKLGSQIPASAPDFATVAQAKAITA</sequence>